<dbReference type="PANTHER" id="PTHR11895:SF151">
    <property type="entry name" value="GLUTAMYL-TRNA(GLN) AMIDOTRANSFERASE SUBUNIT A"/>
    <property type="match status" value="1"/>
</dbReference>
<evidence type="ECO:0000256" key="8">
    <source>
        <dbReference type="HAMAP-Rule" id="MF_00120"/>
    </source>
</evidence>
<name>A0ABZ1BS41_9FIRM</name>
<dbReference type="Pfam" id="PF01425">
    <property type="entry name" value="Amidase"/>
    <property type="match status" value="1"/>
</dbReference>
<feature type="active site" description="Charge relay system" evidence="8">
    <location>
        <position position="102"/>
    </location>
</feature>
<dbReference type="EMBL" id="CP141614">
    <property type="protein sequence ID" value="WRP15411.1"/>
    <property type="molecule type" value="Genomic_DNA"/>
</dbReference>
<dbReference type="HAMAP" id="MF_00120">
    <property type="entry name" value="GatA"/>
    <property type="match status" value="1"/>
</dbReference>
<feature type="domain" description="Amidase" evidence="9">
    <location>
        <begin position="34"/>
        <end position="489"/>
    </location>
</feature>
<evidence type="ECO:0000313" key="11">
    <source>
        <dbReference type="Proteomes" id="UP001333102"/>
    </source>
</evidence>
<dbReference type="InterPro" id="IPR020556">
    <property type="entry name" value="Amidase_CS"/>
</dbReference>
<evidence type="ECO:0000256" key="5">
    <source>
        <dbReference type="ARBA" id="ARBA00022917"/>
    </source>
</evidence>
<evidence type="ECO:0000256" key="4">
    <source>
        <dbReference type="ARBA" id="ARBA00022840"/>
    </source>
</evidence>
<keyword evidence="11" id="KW-1185">Reference proteome</keyword>
<evidence type="ECO:0000256" key="7">
    <source>
        <dbReference type="ARBA" id="ARBA00047407"/>
    </source>
</evidence>
<dbReference type="InterPro" id="IPR004412">
    <property type="entry name" value="GatA"/>
</dbReference>
<dbReference type="InterPro" id="IPR000120">
    <property type="entry name" value="Amidase"/>
</dbReference>
<keyword evidence="2 8" id="KW-0436">Ligase</keyword>
<dbReference type="Gene3D" id="3.90.1300.10">
    <property type="entry name" value="Amidase signature (AS) domain"/>
    <property type="match status" value="1"/>
</dbReference>
<comment type="subunit">
    <text evidence="8">Heterotrimer of A, B and C subunits.</text>
</comment>
<dbReference type="Proteomes" id="UP001333102">
    <property type="component" value="Chromosome"/>
</dbReference>
<proteinExistence type="inferred from homology"/>
<accession>A0ABZ1BS41</accession>
<dbReference type="RefSeq" id="WP_324669814.1">
    <property type="nucleotide sequence ID" value="NZ_CP141614.1"/>
</dbReference>
<feature type="active site" description="Acyl-ester intermediate" evidence="8">
    <location>
        <position position="201"/>
    </location>
</feature>
<protein>
    <recommendedName>
        <fullName evidence="8">Glutamyl-tRNA(Gln) amidotransferase subunit A</fullName>
        <shortName evidence="8">Glu-ADT subunit A</shortName>
        <ecNumber evidence="8">6.3.5.7</ecNumber>
    </recommendedName>
</protein>
<evidence type="ECO:0000256" key="1">
    <source>
        <dbReference type="ARBA" id="ARBA00008069"/>
    </source>
</evidence>
<evidence type="ECO:0000256" key="6">
    <source>
        <dbReference type="ARBA" id="ARBA00025295"/>
    </source>
</evidence>
<evidence type="ECO:0000259" key="9">
    <source>
        <dbReference type="Pfam" id="PF01425"/>
    </source>
</evidence>
<keyword evidence="5 8" id="KW-0648">Protein biosynthesis</keyword>
<dbReference type="PROSITE" id="PS00571">
    <property type="entry name" value="AMIDASES"/>
    <property type="match status" value="1"/>
</dbReference>
<dbReference type="InterPro" id="IPR036928">
    <property type="entry name" value="AS_sf"/>
</dbReference>
<comment type="similarity">
    <text evidence="1 8">Belongs to the amidase family. GatA subfamily.</text>
</comment>
<feature type="active site" description="Charge relay system" evidence="8">
    <location>
        <position position="177"/>
    </location>
</feature>
<dbReference type="InterPro" id="IPR023631">
    <property type="entry name" value="Amidase_dom"/>
</dbReference>
<evidence type="ECO:0000256" key="3">
    <source>
        <dbReference type="ARBA" id="ARBA00022741"/>
    </source>
</evidence>
<sequence>MTGAVAMTEEEALLFGSIEELSERLWRGEISARELAEAHLRQIERIDGEIHAYLTVVAERALTQADAADRWIARRRQEQGGPVDVRRLDPSERLVGIPWACKDVLCTEGVRTTCGSRMLESFVPPYSATVVTRLDEAGAVMLGKVNMDEFAMGSSNENSAFGPTRNPWDLDRVPGGSSGGSAAAVAAGEAVFSLGSDTGGSVRLPASYCGVVGLKPTYGAVSRYGLVAFASSLDQVGPIARRVRDCAIVFEAVAGPDPMDSTSAPGPVPAVLPTLEHGAGGVRLGLAPEYFGEGLSAPVREAVMGAVARLEREGATTVEVRMPHLEYALPVYYIISPSEASSNLARYDGVRYGLRRPGDDVVAMFSRTRRDGFGDEVKRRIMLGTYALSTGYYEAFYLKAQKVRTLIRRDFEQAFERADVLVTPVSPSVPFRLGERVDDPLQMYLTDIYTLSVNLAGLPAVSVPCGFSPEGLPIGVQIIGPAFAEARVLQVARAVEAAVADQVADRRPAVAVR</sequence>
<organism evidence="10 11">
    <name type="scientific">Geochorda subterranea</name>
    <dbReference type="NCBI Taxonomy" id="3109564"/>
    <lineage>
        <taxon>Bacteria</taxon>
        <taxon>Bacillati</taxon>
        <taxon>Bacillota</taxon>
        <taxon>Limnochordia</taxon>
        <taxon>Limnochordales</taxon>
        <taxon>Geochordaceae</taxon>
        <taxon>Geochorda</taxon>
    </lineage>
</organism>
<keyword evidence="4 8" id="KW-0067">ATP-binding</keyword>
<dbReference type="NCBIfam" id="TIGR00132">
    <property type="entry name" value="gatA"/>
    <property type="match status" value="1"/>
</dbReference>
<dbReference type="SUPFAM" id="SSF75304">
    <property type="entry name" value="Amidase signature (AS) enzymes"/>
    <property type="match status" value="1"/>
</dbReference>
<gene>
    <name evidence="8 10" type="primary">gatA</name>
    <name evidence="10" type="ORF">VLY81_04395</name>
</gene>
<evidence type="ECO:0000256" key="2">
    <source>
        <dbReference type="ARBA" id="ARBA00022598"/>
    </source>
</evidence>
<dbReference type="EC" id="6.3.5.7" evidence="8"/>
<comment type="catalytic activity">
    <reaction evidence="7 8">
        <text>L-glutamyl-tRNA(Gln) + L-glutamine + ATP + H2O = L-glutaminyl-tRNA(Gln) + L-glutamate + ADP + phosphate + H(+)</text>
        <dbReference type="Rhea" id="RHEA:17521"/>
        <dbReference type="Rhea" id="RHEA-COMP:9681"/>
        <dbReference type="Rhea" id="RHEA-COMP:9684"/>
        <dbReference type="ChEBI" id="CHEBI:15377"/>
        <dbReference type="ChEBI" id="CHEBI:15378"/>
        <dbReference type="ChEBI" id="CHEBI:29985"/>
        <dbReference type="ChEBI" id="CHEBI:30616"/>
        <dbReference type="ChEBI" id="CHEBI:43474"/>
        <dbReference type="ChEBI" id="CHEBI:58359"/>
        <dbReference type="ChEBI" id="CHEBI:78520"/>
        <dbReference type="ChEBI" id="CHEBI:78521"/>
        <dbReference type="ChEBI" id="CHEBI:456216"/>
        <dbReference type="EC" id="6.3.5.7"/>
    </reaction>
</comment>
<evidence type="ECO:0000313" key="10">
    <source>
        <dbReference type="EMBL" id="WRP15411.1"/>
    </source>
</evidence>
<reference evidence="11" key="1">
    <citation type="submission" date="2023-12" db="EMBL/GenBank/DDBJ databases">
        <title>Novel isolates from deep terrestrial aquifers shed light on the physiology and ecology of the class Limnochordia.</title>
        <authorList>
            <person name="Karnachuk O.V."/>
            <person name="Lukina A.P."/>
            <person name="Avakyan M.R."/>
            <person name="Kadnikov V."/>
            <person name="Begmatov S."/>
            <person name="Beletsky A.V."/>
            <person name="Mardanov A.V."/>
            <person name="Ravin N.V."/>
        </authorList>
    </citation>
    <scope>NUCLEOTIDE SEQUENCE [LARGE SCALE GENOMIC DNA]</scope>
    <source>
        <strain evidence="11">LN</strain>
    </source>
</reference>
<comment type="function">
    <text evidence="6 8">Allows the formation of correctly charged Gln-tRNA(Gln) through the transamidation of misacylated Glu-tRNA(Gln) in organisms which lack glutaminyl-tRNA synthetase. The reaction takes place in the presence of glutamine and ATP through an activated gamma-phospho-Glu-tRNA(Gln).</text>
</comment>
<keyword evidence="3 8" id="KW-0547">Nucleotide-binding</keyword>
<dbReference type="PANTHER" id="PTHR11895">
    <property type="entry name" value="TRANSAMIDASE"/>
    <property type="match status" value="1"/>
</dbReference>